<dbReference type="PANTHER" id="PTHR43319">
    <property type="entry name" value="BETA-LACTAMASE-RELATED"/>
    <property type="match status" value="1"/>
</dbReference>
<keyword evidence="3" id="KW-1185">Reference proteome</keyword>
<feature type="domain" description="Beta-lactamase-related" evidence="1">
    <location>
        <begin position="17"/>
        <end position="314"/>
    </location>
</feature>
<dbReference type="InterPro" id="IPR052907">
    <property type="entry name" value="Beta-lactamase/esterase"/>
</dbReference>
<proteinExistence type="predicted"/>
<protein>
    <recommendedName>
        <fullName evidence="1">Beta-lactamase-related domain-containing protein</fullName>
    </recommendedName>
</protein>
<dbReference type="InterPro" id="IPR001466">
    <property type="entry name" value="Beta-lactam-related"/>
</dbReference>
<organism evidence="2 3">
    <name type="scientific">Gryllotalpicola koreensis</name>
    <dbReference type="NCBI Taxonomy" id="993086"/>
    <lineage>
        <taxon>Bacteria</taxon>
        <taxon>Bacillati</taxon>
        <taxon>Actinomycetota</taxon>
        <taxon>Actinomycetes</taxon>
        <taxon>Micrococcales</taxon>
        <taxon>Microbacteriaceae</taxon>
        <taxon>Gryllotalpicola</taxon>
    </lineage>
</organism>
<name>A0ABP7ZTE7_9MICO</name>
<dbReference type="EMBL" id="BAABBW010000001">
    <property type="protein sequence ID" value="GAA4169917.1"/>
    <property type="molecule type" value="Genomic_DNA"/>
</dbReference>
<comment type="caution">
    <text evidence="2">The sequence shown here is derived from an EMBL/GenBank/DDBJ whole genome shotgun (WGS) entry which is preliminary data.</text>
</comment>
<dbReference type="Proteomes" id="UP001501079">
    <property type="component" value="Unassembled WGS sequence"/>
</dbReference>
<sequence>MRWNEVGRVAAERGHASSILVMRGDEVVFEQLVGAQPSDLFYTFSVSKPFTALAVHLLAHLGRLDLDAPIADYWPEYAMNGKSSVTVRHVLTHRSGMPYSTGSALGDALRMADWQASVRAAENAHLRYPPGRVVAYGMLNFGFILGELVCRVDGRTIDRFIDDEFAQPLGMADTHLALMTDAWQRHVPLVAGHPVEHIRKEAFNRRAVREAVIPAAGIQTTARDLAHFYRVLLRNGDGLIPREVIAGARDVSADGERDHVIGHTVRWGTGFQLGFPSEIRPMGTRANAQMFGHNGSAVCNVWADPVSDAVFIWLNSVILPHRSGLAHISRLSDVVIEALASTS</sequence>
<dbReference type="PANTHER" id="PTHR43319:SF3">
    <property type="entry name" value="BETA-LACTAMASE-RELATED DOMAIN-CONTAINING PROTEIN"/>
    <property type="match status" value="1"/>
</dbReference>
<dbReference type="Gene3D" id="3.40.710.10">
    <property type="entry name" value="DD-peptidase/beta-lactamase superfamily"/>
    <property type="match status" value="1"/>
</dbReference>
<dbReference type="SUPFAM" id="SSF56601">
    <property type="entry name" value="beta-lactamase/transpeptidase-like"/>
    <property type="match status" value="1"/>
</dbReference>
<dbReference type="InterPro" id="IPR012338">
    <property type="entry name" value="Beta-lactam/transpept-like"/>
</dbReference>
<gene>
    <name evidence="2" type="ORF">GCM10022287_06980</name>
</gene>
<accession>A0ABP7ZTE7</accession>
<reference evidence="3" key="1">
    <citation type="journal article" date="2019" name="Int. J. Syst. Evol. Microbiol.">
        <title>The Global Catalogue of Microorganisms (GCM) 10K type strain sequencing project: providing services to taxonomists for standard genome sequencing and annotation.</title>
        <authorList>
            <consortium name="The Broad Institute Genomics Platform"/>
            <consortium name="The Broad Institute Genome Sequencing Center for Infectious Disease"/>
            <person name="Wu L."/>
            <person name="Ma J."/>
        </authorList>
    </citation>
    <scope>NUCLEOTIDE SEQUENCE [LARGE SCALE GENOMIC DNA]</scope>
    <source>
        <strain evidence="3">JCM 17591</strain>
    </source>
</reference>
<dbReference type="Pfam" id="PF00144">
    <property type="entry name" value="Beta-lactamase"/>
    <property type="match status" value="1"/>
</dbReference>
<dbReference type="RefSeq" id="WP_344751883.1">
    <property type="nucleotide sequence ID" value="NZ_BAABBW010000001.1"/>
</dbReference>
<evidence type="ECO:0000259" key="1">
    <source>
        <dbReference type="Pfam" id="PF00144"/>
    </source>
</evidence>
<evidence type="ECO:0000313" key="2">
    <source>
        <dbReference type="EMBL" id="GAA4169917.1"/>
    </source>
</evidence>
<evidence type="ECO:0000313" key="3">
    <source>
        <dbReference type="Proteomes" id="UP001501079"/>
    </source>
</evidence>